<evidence type="ECO:0000256" key="1">
    <source>
        <dbReference type="SAM" id="SignalP"/>
    </source>
</evidence>
<dbReference type="InterPro" id="IPR031998">
    <property type="entry name" value="DUF5065"/>
</dbReference>
<name>A0AB73RCA3_9BACI</name>
<dbReference type="Proteomes" id="UP000220969">
    <property type="component" value="Unassembled WGS sequence"/>
</dbReference>
<keyword evidence="1" id="KW-0732">Signal</keyword>
<dbReference type="AlphaFoldDB" id="A0AB73RCA3"/>
<comment type="caution">
    <text evidence="2">The sequence shown here is derived from an EMBL/GenBank/DDBJ whole genome shotgun (WGS) entry which is preliminary data.</text>
</comment>
<feature type="chain" id="PRO_5044501392" evidence="1">
    <location>
        <begin position="22"/>
        <end position="159"/>
    </location>
</feature>
<dbReference type="Pfam" id="PF16723">
    <property type="entry name" value="DUF5065"/>
    <property type="match status" value="1"/>
</dbReference>
<accession>A0AB73RCA3</accession>
<gene>
    <name evidence="2" type="ORF">CN678_23980</name>
</gene>
<proteinExistence type="predicted"/>
<protein>
    <submittedName>
        <fullName evidence="2">DUF5065 domain-containing protein</fullName>
    </submittedName>
</protein>
<feature type="signal peptide" evidence="1">
    <location>
        <begin position="1"/>
        <end position="21"/>
    </location>
</feature>
<reference evidence="2" key="1">
    <citation type="submission" date="2017-09" db="EMBL/GenBank/DDBJ databases">
        <title>Large-scale bioinformatics analysis of Bacillus genomes uncovers conserved roles of natural products in bacterial physiology.</title>
        <authorList>
            <consortium name="Agbiome Team Llc"/>
            <person name="Bleich R.M."/>
            <person name="Kirk G.J."/>
            <person name="Santa Maria K.C."/>
            <person name="Allen S.E."/>
            <person name="Farag S."/>
            <person name="Shank E.A."/>
            <person name="Bowers A."/>
        </authorList>
    </citation>
    <scope>NUCLEOTIDE SEQUENCE</scope>
    <source>
        <strain evidence="2">AFS005430</strain>
    </source>
</reference>
<organism evidence="2">
    <name type="scientific">Bacillus toyonensis</name>
    <dbReference type="NCBI Taxonomy" id="155322"/>
    <lineage>
        <taxon>Bacteria</taxon>
        <taxon>Bacillati</taxon>
        <taxon>Bacillota</taxon>
        <taxon>Bacilli</taxon>
        <taxon>Bacillales</taxon>
        <taxon>Bacillaceae</taxon>
        <taxon>Bacillus</taxon>
        <taxon>Bacillus cereus group</taxon>
    </lineage>
</organism>
<dbReference type="EMBL" id="NUEH01000055">
    <property type="protein sequence ID" value="PEI83387.1"/>
    <property type="molecule type" value="Genomic_DNA"/>
</dbReference>
<dbReference type="RefSeq" id="WP_098163462.1">
    <property type="nucleotide sequence ID" value="NZ_NUCC01000044.1"/>
</dbReference>
<evidence type="ECO:0000313" key="2">
    <source>
        <dbReference type="EMBL" id="PEI83387.1"/>
    </source>
</evidence>
<sequence length="159" mass="17484">MKLGKLALVGALALGGFTGLAALDAKPAAASEKAVQYANPYDPWGIDNTWILQYIDPMPDSYKQKLVSSYKTGYNFTLMADWNSSLALGKDQVKIFRVADDGSGELSRYKTIDYHVVAIGVTQAIWDTTITDNYLPGTYIAVSYINGKHLKSDFFTINK</sequence>
<dbReference type="Gene3D" id="2.60.40.3720">
    <property type="match status" value="1"/>
</dbReference>